<organism evidence="1 2">
    <name type="scientific">Ensete ventricosum</name>
    <name type="common">Abyssinian banana</name>
    <name type="synonym">Musa ensete</name>
    <dbReference type="NCBI Taxonomy" id="4639"/>
    <lineage>
        <taxon>Eukaryota</taxon>
        <taxon>Viridiplantae</taxon>
        <taxon>Streptophyta</taxon>
        <taxon>Embryophyta</taxon>
        <taxon>Tracheophyta</taxon>
        <taxon>Spermatophyta</taxon>
        <taxon>Magnoliopsida</taxon>
        <taxon>Liliopsida</taxon>
        <taxon>Zingiberales</taxon>
        <taxon>Musaceae</taxon>
        <taxon>Ensete</taxon>
    </lineage>
</organism>
<sequence length="113" mass="12157">MIIKRSICRSRHFSVRGELREWILIDLEFGVARLKAPEGSLVPELVGDLASTPEATTKPLRLLVGGHDLPLPLGHIASSLLLGLLSLLSGQVDELADSCSLSYLLSSLLLPSC</sequence>
<proteinExistence type="predicted"/>
<reference evidence="1 2" key="1">
    <citation type="journal article" date="2014" name="Agronomy (Basel)">
        <title>A Draft Genome Sequence for Ensete ventricosum, the Drought-Tolerant Tree Against Hunger.</title>
        <authorList>
            <person name="Harrison J."/>
            <person name="Moore K.A."/>
            <person name="Paszkiewicz K."/>
            <person name="Jones T."/>
            <person name="Grant M."/>
            <person name="Ambacheew D."/>
            <person name="Muzemil S."/>
            <person name="Studholme D.J."/>
        </authorList>
    </citation>
    <scope>NUCLEOTIDE SEQUENCE [LARGE SCALE GENOMIC DNA]</scope>
</reference>
<name>A0A426X982_ENSVE</name>
<evidence type="ECO:0000313" key="2">
    <source>
        <dbReference type="Proteomes" id="UP000287651"/>
    </source>
</evidence>
<dbReference type="Proteomes" id="UP000287651">
    <property type="component" value="Unassembled WGS sequence"/>
</dbReference>
<dbReference type="AlphaFoldDB" id="A0A426X982"/>
<evidence type="ECO:0000313" key="1">
    <source>
        <dbReference type="EMBL" id="RRT36039.1"/>
    </source>
</evidence>
<gene>
    <name evidence="1" type="ORF">B296_00040314</name>
</gene>
<accession>A0A426X982</accession>
<protein>
    <submittedName>
        <fullName evidence="1">Uncharacterized protein</fullName>
    </submittedName>
</protein>
<comment type="caution">
    <text evidence="1">The sequence shown here is derived from an EMBL/GenBank/DDBJ whole genome shotgun (WGS) entry which is preliminary data.</text>
</comment>
<dbReference type="EMBL" id="AMZH03024145">
    <property type="protein sequence ID" value="RRT36039.1"/>
    <property type="molecule type" value="Genomic_DNA"/>
</dbReference>